<dbReference type="EMBL" id="JAADJZ010000009">
    <property type="protein sequence ID" value="KAF2872697.1"/>
    <property type="molecule type" value="Genomic_DNA"/>
</dbReference>
<gene>
    <name evidence="1" type="ORF">BDV95DRAFT_393880</name>
</gene>
<comment type="caution">
    <text evidence="1">The sequence shown here is derived from an EMBL/GenBank/DDBJ whole genome shotgun (WGS) entry which is preliminary data.</text>
</comment>
<dbReference type="OrthoDB" id="10420496at2759"/>
<sequence length="111" mass="12989">MRKYTMIRREVALAHLGERQTEVSLRLTSLCGIWRYCVRSTEATFFLGKIEDLEDGDGGKGWLGIDIRNRPKRRPRLTHSLKSPHRRCRRQLVESTTLLKYADSHFLLCCI</sequence>
<reference evidence="1 2" key="1">
    <citation type="submission" date="2020-01" db="EMBL/GenBank/DDBJ databases">
        <authorList>
            <consortium name="DOE Joint Genome Institute"/>
            <person name="Haridas S."/>
            <person name="Albert R."/>
            <person name="Binder M."/>
            <person name="Bloem J."/>
            <person name="Labutti K."/>
            <person name="Salamov A."/>
            <person name="Andreopoulos B."/>
            <person name="Baker S.E."/>
            <person name="Barry K."/>
            <person name="Bills G."/>
            <person name="Bluhm B.H."/>
            <person name="Cannon C."/>
            <person name="Castanera R."/>
            <person name="Culley D.E."/>
            <person name="Daum C."/>
            <person name="Ezra D."/>
            <person name="Gonzalez J.B."/>
            <person name="Henrissat B."/>
            <person name="Kuo A."/>
            <person name="Liang C."/>
            <person name="Lipzen A."/>
            <person name="Lutzoni F."/>
            <person name="Magnuson J."/>
            <person name="Mondo S."/>
            <person name="Nolan M."/>
            <person name="Ohm R."/>
            <person name="Pangilinan J."/>
            <person name="Park H.-J.H."/>
            <person name="Ramirez L."/>
            <person name="Alfaro M."/>
            <person name="Sun H."/>
            <person name="Tritt A."/>
            <person name="Yoshinaga Y."/>
            <person name="Zwiers L.-H.L."/>
            <person name="Turgeon B.G."/>
            <person name="Goodwin S.B."/>
            <person name="Spatafora J.W."/>
            <person name="Crous P.W."/>
            <person name="Grigoriev I.V."/>
        </authorList>
    </citation>
    <scope>NUCLEOTIDE SEQUENCE [LARGE SCALE GENOMIC DNA]</scope>
    <source>
        <strain evidence="1 2">CBS 611.86</strain>
    </source>
</reference>
<name>A0A7C8I7L3_9PLEO</name>
<proteinExistence type="predicted"/>
<dbReference type="Proteomes" id="UP000481861">
    <property type="component" value="Unassembled WGS sequence"/>
</dbReference>
<evidence type="ECO:0000313" key="1">
    <source>
        <dbReference type="EMBL" id="KAF2872697.1"/>
    </source>
</evidence>
<evidence type="ECO:0000313" key="2">
    <source>
        <dbReference type="Proteomes" id="UP000481861"/>
    </source>
</evidence>
<dbReference type="AlphaFoldDB" id="A0A7C8I7L3"/>
<protein>
    <submittedName>
        <fullName evidence="1">Uncharacterized protein</fullName>
    </submittedName>
</protein>
<keyword evidence="2" id="KW-1185">Reference proteome</keyword>
<accession>A0A7C8I7L3</accession>
<organism evidence="1 2">
    <name type="scientific">Massariosphaeria phaeospora</name>
    <dbReference type="NCBI Taxonomy" id="100035"/>
    <lineage>
        <taxon>Eukaryota</taxon>
        <taxon>Fungi</taxon>
        <taxon>Dikarya</taxon>
        <taxon>Ascomycota</taxon>
        <taxon>Pezizomycotina</taxon>
        <taxon>Dothideomycetes</taxon>
        <taxon>Pleosporomycetidae</taxon>
        <taxon>Pleosporales</taxon>
        <taxon>Pleosporales incertae sedis</taxon>
        <taxon>Massariosphaeria</taxon>
    </lineage>
</organism>